<evidence type="ECO:0000313" key="3">
    <source>
        <dbReference type="Proteomes" id="UP000092482"/>
    </source>
</evidence>
<proteinExistence type="predicted"/>
<protein>
    <submittedName>
        <fullName evidence="2">Uncharacterized protein</fullName>
    </submittedName>
</protein>
<dbReference type="EMBL" id="CP014989">
    <property type="protein sequence ID" value="ANS78978.1"/>
    <property type="molecule type" value="Genomic_DNA"/>
</dbReference>
<dbReference type="RefSeq" id="WP_157621773.1">
    <property type="nucleotide sequence ID" value="NZ_CP014989.1"/>
</dbReference>
<evidence type="ECO:0000313" key="2">
    <source>
        <dbReference type="EMBL" id="ANS78978.1"/>
    </source>
</evidence>
<keyword evidence="3" id="KW-1185">Reference proteome</keyword>
<evidence type="ECO:0000256" key="1">
    <source>
        <dbReference type="SAM" id="MobiDB-lite"/>
    </source>
</evidence>
<name>A0A1B1NC24_9MICO</name>
<dbReference type="OrthoDB" id="2639622at2"/>
<sequence length="50" mass="5663">MSEEELRGWADAFQVPTPGELDGTEPIDEPPQGFTSWASWRAHRWPPSLP</sequence>
<gene>
    <name evidence="2" type="ORF">SGUI_1582</name>
</gene>
<dbReference type="STRING" id="1758689.SGUI_1582"/>
<dbReference type="AlphaFoldDB" id="A0A1B1NC24"/>
<reference evidence="2 3" key="1">
    <citation type="submission" date="2016-03" db="EMBL/GenBank/DDBJ databases">
        <title>Shallow-sea hydrothermal system.</title>
        <authorList>
            <person name="Tang K."/>
        </authorList>
    </citation>
    <scope>NUCLEOTIDE SEQUENCE [LARGE SCALE GENOMIC DNA]</scope>
    <source>
        <strain evidence="2 3">JLT9</strain>
    </source>
</reference>
<organism evidence="2 3">
    <name type="scientific">Serinicoccus hydrothermalis</name>
    <dbReference type="NCBI Taxonomy" id="1758689"/>
    <lineage>
        <taxon>Bacteria</taxon>
        <taxon>Bacillati</taxon>
        <taxon>Actinomycetota</taxon>
        <taxon>Actinomycetes</taxon>
        <taxon>Micrococcales</taxon>
        <taxon>Ornithinimicrobiaceae</taxon>
        <taxon>Serinicoccus</taxon>
    </lineage>
</organism>
<dbReference type="Proteomes" id="UP000092482">
    <property type="component" value="Chromosome"/>
</dbReference>
<feature type="region of interest" description="Disordered" evidence="1">
    <location>
        <begin position="1"/>
        <end position="39"/>
    </location>
</feature>
<dbReference type="KEGG" id="serj:SGUI_1582"/>
<accession>A0A1B1NC24</accession>